<protein>
    <submittedName>
        <fullName evidence="1">Uncharacterized protein</fullName>
    </submittedName>
</protein>
<organism evidence="1 2">
    <name type="scientific">Rhododendron molle</name>
    <name type="common">Chinese azalea</name>
    <name type="synonym">Azalea mollis</name>
    <dbReference type="NCBI Taxonomy" id="49168"/>
    <lineage>
        <taxon>Eukaryota</taxon>
        <taxon>Viridiplantae</taxon>
        <taxon>Streptophyta</taxon>
        <taxon>Embryophyta</taxon>
        <taxon>Tracheophyta</taxon>
        <taxon>Spermatophyta</taxon>
        <taxon>Magnoliopsida</taxon>
        <taxon>eudicotyledons</taxon>
        <taxon>Gunneridae</taxon>
        <taxon>Pentapetalae</taxon>
        <taxon>asterids</taxon>
        <taxon>Ericales</taxon>
        <taxon>Ericaceae</taxon>
        <taxon>Ericoideae</taxon>
        <taxon>Rhodoreae</taxon>
        <taxon>Rhododendron</taxon>
    </lineage>
</organism>
<sequence length="99" mass="11230">MLKNTTDDNLSVEMIQKLSTPKNCAIMLRASMYMYGTISQCVFTVHSIFDPTSQQQPLAESSTQNLHQTRQRSVGQNQTAQQNHQQTIAPCKKMHMLCL</sequence>
<comment type="caution">
    <text evidence="1">The sequence shown here is derived from an EMBL/GenBank/DDBJ whole genome shotgun (WGS) entry which is preliminary data.</text>
</comment>
<evidence type="ECO:0000313" key="2">
    <source>
        <dbReference type="Proteomes" id="UP001062846"/>
    </source>
</evidence>
<proteinExistence type="predicted"/>
<dbReference type="EMBL" id="CM046395">
    <property type="protein sequence ID" value="KAI8543236.1"/>
    <property type="molecule type" value="Genomic_DNA"/>
</dbReference>
<accession>A0ACC0MQC2</accession>
<keyword evidence="2" id="KW-1185">Reference proteome</keyword>
<dbReference type="Proteomes" id="UP001062846">
    <property type="component" value="Chromosome 8"/>
</dbReference>
<evidence type="ECO:0000313" key="1">
    <source>
        <dbReference type="EMBL" id="KAI8543236.1"/>
    </source>
</evidence>
<reference evidence="1" key="1">
    <citation type="submission" date="2022-02" db="EMBL/GenBank/DDBJ databases">
        <title>Plant Genome Project.</title>
        <authorList>
            <person name="Zhang R.-G."/>
        </authorList>
    </citation>
    <scope>NUCLEOTIDE SEQUENCE</scope>
    <source>
        <strain evidence="1">AT1</strain>
    </source>
</reference>
<name>A0ACC0MQC2_RHOML</name>
<gene>
    <name evidence="1" type="ORF">RHMOL_Rhmol08G0201700</name>
</gene>